<dbReference type="InterPro" id="IPR052789">
    <property type="entry name" value="SSUH2_homolog"/>
</dbReference>
<dbReference type="PANTHER" id="PTHR48465:SF1">
    <property type="entry name" value="PROTEIN SSUH2 HOMOLOG"/>
    <property type="match status" value="1"/>
</dbReference>
<reference evidence="2" key="1">
    <citation type="submission" date="2020-07" db="EMBL/GenBank/DDBJ databases">
        <title>Clarias magur genome sequencing, assembly and annotation.</title>
        <authorList>
            <person name="Kushwaha B."/>
            <person name="Kumar R."/>
            <person name="Das P."/>
            <person name="Joshi C.G."/>
            <person name="Kumar D."/>
            <person name="Nagpure N.S."/>
            <person name="Pandey M."/>
            <person name="Agarwal S."/>
            <person name="Srivastava S."/>
            <person name="Singh M."/>
            <person name="Sahoo L."/>
            <person name="Jayasankar P."/>
            <person name="Meher P.K."/>
            <person name="Koringa P.G."/>
            <person name="Iquebal M.A."/>
            <person name="Das S.P."/>
            <person name="Bit A."/>
            <person name="Patnaik S."/>
            <person name="Patel N."/>
            <person name="Shah T.M."/>
            <person name="Hinsu A."/>
            <person name="Jena J.K."/>
        </authorList>
    </citation>
    <scope>NUCLEOTIDE SEQUENCE</scope>
    <source>
        <strain evidence="2">CIFAMagur01</strain>
        <tissue evidence="2">Testis</tissue>
    </source>
</reference>
<gene>
    <name evidence="2" type="ORF">DAT39_012143</name>
</gene>
<name>A0A8J4UF90_CLAMG</name>
<evidence type="ECO:0000313" key="3">
    <source>
        <dbReference type="Proteomes" id="UP000727407"/>
    </source>
</evidence>
<organism evidence="2 3">
    <name type="scientific">Clarias magur</name>
    <name type="common">Asian catfish</name>
    <name type="synonym">Macropteronotus magur</name>
    <dbReference type="NCBI Taxonomy" id="1594786"/>
    <lineage>
        <taxon>Eukaryota</taxon>
        <taxon>Metazoa</taxon>
        <taxon>Chordata</taxon>
        <taxon>Craniata</taxon>
        <taxon>Vertebrata</taxon>
        <taxon>Euteleostomi</taxon>
        <taxon>Actinopterygii</taxon>
        <taxon>Neopterygii</taxon>
        <taxon>Teleostei</taxon>
        <taxon>Ostariophysi</taxon>
        <taxon>Siluriformes</taxon>
        <taxon>Clariidae</taxon>
        <taxon>Clarias</taxon>
    </lineage>
</organism>
<feature type="non-terminal residue" evidence="2">
    <location>
        <position position="1"/>
    </location>
</feature>
<dbReference type="OrthoDB" id="3355217at2759"/>
<comment type="caution">
    <text evidence="2">The sequence shown here is derived from an EMBL/GenBank/DDBJ whole genome shotgun (WGS) entry which is preliminary data.</text>
</comment>
<evidence type="ECO:0000256" key="1">
    <source>
        <dbReference type="SAM" id="MobiDB-lite"/>
    </source>
</evidence>
<evidence type="ECO:0000313" key="2">
    <source>
        <dbReference type="EMBL" id="KAF5898134.1"/>
    </source>
</evidence>
<protein>
    <submittedName>
        <fullName evidence="2">Protein SSUH2 isoform X2</fullName>
    </submittedName>
</protein>
<dbReference type="PANTHER" id="PTHR48465">
    <property type="entry name" value="PROTEIN SSUH2 HOMOLOG"/>
    <property type="match status" value="1"/>
</dbReference>
<proteinExistence type="predicted"/>
<dbReference type="AlphaFoldDB" id="A0A8J4UF90"/>
<feature type="region of interest" description="Disordered" evidence="1">
    <location>
        <begin position="1"/>
        <end position="30"/>
    </location>
</feature>
<accession>A0A8J4UF90</accession>
<keyword evidence="3" id="KW-1185">Reference proteome</keyword>
<dbReference type="Proteomes" id="UP000727407">
    <property type="component" value="Unassembled WGS sequence"/>
</dbReference>
<dbReference type="EMBL" id="QNUK01000209">
    <property type="protein sequence ID" value="KAF5898134.1"/>
    <property type="molecule type" value="Genomic_DNA"/>
</dbReference>
<sequence length="171" mass="18841">MSASAAPTATPAGCDDTVPGDEGTPDGEGGEFLFPLMPSVPVPSPENLPAHPEWKPTYKDDFLGEQPSGLKLKKFRKVSGKEMFTDSQCMVGPVLDFPDASLSQASVRLIEEHQSKYNKTSRILQQRHTIELIPVTKVNYDWKEKSHSYIVFGNENKVYTKSYPAACCCSV</sequence>
<feature type="compositionally biased region" description="Low complexity" evidence="1">
    <location>
        <begin position="1"/>
        <end position="12"/>
    </location>
</feature>